<dbReference type="RefSeq" id="WP_165391990.1">
    <property type="nucleotide sequence ID" value="NZ_SHLA01000001.1"/>
</dbReference>
<sequence>MDPATYLASRGVLYRRSFLAAGFTVAQYRRLAAEHLLVRRGVVVHREAPPALRTAASLGGALTCASAAEPFGLWLRDPPPALHLSFTAGHSGRSSSGLIRHRRFGDRPLAADPVLPLPEVCAHALSCLPPNDSVALVESAVVLHGLSLSDVRPLLGHRHGAGALSALNDVRGDAGSIIEVHLRRVLDSMGLRYETQVLIPGVGRVDFLVEGFLIIETDGWQWHGNREQWRRDMDRDTASLGDGYVSLRFRAEQVWSAPEYVRSSITSAFERFKWLLRNS</sequence>
<dbReference type="Proteomes" id="UP000292685">
    <property type="component" value="Unassembled WGS sequence"/>
</dbReference>
<comment type="caution">
    <text evidence="2">The sequence shown here is derived from an EMBL/GenBank/DDBJ whole genome shotgun (WGS) entry which is preliminary data.</text>
</comment>
<reference evidence="2 3" key="1">
    <citation type="submission" date="2019-02" db="EMBL/GenBank/DDBJ databases">
        <title>Sequencing the genomes of 1000 actinobacteria strains.</title>
        <authorList>
            <person name="Klenk H.-P."/>
        </authorList>
    </citation>
    <scope>NUCLEOTIDE SEQUENCE [LARGE SCALE GENOMIC DNA]</scope>
    <source>
        <strain evidence="2 3">DSM 17364</strain>
    </source>
</reference>
<feature type="domain" description="DUF559" evidence="1">
    <location>
        <begin position="189"/>
        <end position="268"/>
    </location>
</feature>
<keyword evidence="2" id="KW-0378">Hydrolase</keyword>
<gene>
    <name evidence="2" type="ORF">EV380_3286</name>
</gene>
<evidence type="ECO:0000313" key="2">
    <source>
        <dbReference type="EMBL" id="RZU63662.1"/>
    </source>
</evidence>
<dbReference type="Pfam" id="PF04480">
    <property type="entry name" value="DUF559"/>
    <property type="match status" value="1"/>
</dbReference>
<accession>A0A4Q8AH06</accession>
<keyword evidence="3" id="KW-1185">Reference proteome</keyword>
<dbReference type="Gene3D" id="3.40.960.10">
    <property type="entry name" value="VSR Endonuclease"/>
    <property type="match status" value="1"/>
</dbReference>
<dbReference type="InterPro" id="IPR007569">
    <property type="entry name" value="DUF559"/>
</dbReference>
<organism evidence="2 3">
    <name type="scientific">Zhihengliuella halotolerans</name>
    <dbReference type="NCBI Taxonomy" id="370736"/>
    <lineage>
        <taxon>Bacteria</taxon>
        <taxon>Bacillati</taxon>
        <taxon>Actinomycetota</taxon>
        <taxon>Actinomycetes</taxon>
        <taxon>Micrococcales</taxon>
        <taxon>Micrococcaceae</taxon>
        <taxon>Zhihengliuella</taxon>
    </lineage>
</organism>
<keyword evidence="2" id="KW-0255">Endonuclease</keyword>
<protein>
    <submittedName>
        <fullName evidence="2">Very-short-patch-repair endonuclease</fullName>
    </submittedName>
</protein>
<dbReference type="InterPro" id="IPR011335">
    <property type="entry name" value="Restrct_endonuc-II-like"/>
</dbReference>
<evidence type="ECO:0000313" key="3">
    <source>
        <dbReference type="Proteomes" id="UP000292685"/>
    </source>
</evidence>
<dbReference type="EMBL" id="SHLA01000001">
    <property type="protein sequence ID" value="RZU63662.1"/>
    <property type="molecule type" value="Genomic_DNA"/>
</dbReference>
<evidence type="ECO:0000259" key="1">
    <source>
        <dbReference type="Pfam" id="PF04480"/>
    </source>
</evidence>
<proteinExistence type="predicted"/>
<dbReference type="GO" id="GO:0004519">
    <property type="term" value="F:endonuclease activity"/>
    <property type="evidence" value="ECO:0007669"/>
    <property type="project" value="UniProtKB-KW"/>
</dbReference>
<dbReference type="AlphaFoldDB" id="A0A4Q8AH06"/>
<keyword evidence="2" id="KW-0540">Nuclease</keyword>
<name>A0A4Q8AH06_9MICC</name>
<dbReference type="SUPFAM" id="SSF52980">
    <property type="entry name" value="Restriction endonuclease-like"/>
    <property type="match status" value="1"/>
</dbReference>